<dbReference type="InterPro" id="IPR001245">
    <property type="entry name" value="Ser-Thr/Tyr_kinase_cat_dom"/>
</dbReference>
<dbReference type="EC" id="2.7.11.1" evidence="19"/>
<keyword evidence="6 21" id="KW-0812">Transmembrane</keyword>
<dbReference type="InterPro" id="IPR000858">
    <property type="entry name" value="S_locus_glycoprot_dom"/>
</dbReference>
<keyword evidence="14" id="KW-1015">Disulfide bond</keyword>
<proteinExistence type="inferred from homology"/>
<keyword evidence="7" id="KW-0732">Signal</keyword>
<feature type="compositionally biased region" description="Polar residues" evidence="20">
    <location>
        <begin position="821"/>
        <end position="831"/>
    </location>
</feature>
<dbReference type="PROSITE" id="PS50011">
    <property type="entry name" value="PROTEIN_KINASE_DOM"/>
    <property type="match status" value="1"/>
</dbReference>
<dbReference type="SUPFAM" id="SSF51110">
    <property type="entry name" value="alpha-D-mannose-specific plant lectins"/>
    <property type="match status" value="1"/>
</dbReference>
<keyword evidence="9 19" id="KW-0547">Nucleotide-binding</keyword>
<name>A0A328DVR3_9ASTE</name>
<evidence type="ECO:0000256" key="12">
    <source>
        <dbReference type="ARBA" id="ARBA00022989"/>
    </source>
</evidence>
<dbReference type="FunFam" id="3.30.200.20:FF:000330">
    <property type="entry name" value="G-type lectin S-receptor-like serine/threonine-protein kinase At4g03230"/>
    <property type="match status" value="1"/>
</dbReference>
<evidence type="ECO:0000256" key="5">
    <source>
        <dbReference type="ARBA" id="ARBA00022679"/>
    </source>
</evidence>
<accession>A0A328DVR3</accession>
<dbReference type="PIRSF" id="PIRSF000641">
    <property type="entry name" value="SRK"/>
    <property type="match status" value="1"/>
</dbReference>
<dbReference type="Pfam" id="PF08276">
    <property type="entry name" value="PAN_2"/>
    <property type="match status" value="1"/>
</dbReference>
<dbReference type="EMBL" id="NQVE01000076">
    <property type="protein sequence ID" value="RAL49785.1"/>
    <property type="molecule type" value="Genomic_DNA"/>
</dbReference>
<evidence type="ECO:0000256" key="10">
    <source>
        <dbReference type="ARBA" id="ARBA00022777"/>
    </source>
</evidence>
<dbReference type="GO" id="GO:0005886">
    <property type="term" value="C:plasma membrane"/>
    <property type="evidence" value="ECO:0007669"/>
    <property type="project" value="UniProtKB-SubCell"/>
</dbReference>
<evidence type="ECO:0000256" key="7">
    <source>
        <dbReference type="ARBA" id="ARBA00022729"/>
    </source>
</evidence>
<keyword evidence="16" id="KW-0325">Glycoprotein</keyword>
<keyword evidence="26" id="KW-1185">Reference proteome</keyword>
<evidence type="ECO:0000256" key="14">
    <source>
        <dbReference type="ARBA" id="ARBA00023157"/>
    </source>
</evidence>
<evidence type="ECO:0000256" key="8">
    <source>
        <dbReference type="ARBA" id="ARBA00022734"/>
    </source>
</evidence>
<evidence type="ECO:0000256" key="4">
    <source>
        <dbReference type="ARBA" id="ARBA00022536"/>
    </source>
</evidence>
<comment type="caution">
    <text evidence="25">The sequence shown here is derived from an EMBL/GenBank/DDBJ whole genome shotgun (WGS) entry which is preliminary data.</text>
</comment>
<dbReference type="PROSITE" id="PS50948">
    <property type="entry name" value="PAN"/>
    <property type="match status" value="1"/>
</dbReference>
<dbReference type="SMART" id="SM00473">
    <property type="entry name" value="PAN_AP"/>
    <property type="match status" value="1"/>
</dbReference>
<dbReference type="AlphaFoldDB" id="A0A328DVR3"/>
<comment type="similarity">
    <text evidence="19">Belongs to the protein kinase superfamily. Ser/Thr protein kinase family.</text>
</comment>
<dbReference type="InterPro" id="IPR021820">
    <property type="entry name" value="S-locus_recpt_kinase_C"/>
</dbReference>
<dbReference type="PROSITE" id="PS00108">
    <property type="entry name" value="PROTEIN_KINASE_ST"/>
    <property type="match status" value="1"/>
</dbReference>
<dbReference type="Gene3D" id="3.30.200.20">
    <property type="entry name" value="Phosphorylase Kinase, domain 1"/>
    <property type="match status" value="1"/>
</dbReference>
<evidence type="ECO:0000256" key="17">
    <source>
        <dbReference type="ARBA" id="ARBA00047899"/>
    </source>
</evidence>
<keyword evidence="11 19" id="KW-0067">ATP-binding</keyword>
<organism evidence="25 26">
    <name type="scientific">Cuscuta australis</name>
    <dbReference type="NCBI Taxonomy" id="267555"/>
    <lineage>
        <taxon>Eukaryota</taxon>
        <taxon>Viridiplantae</taxon>
        <taxon>Streptophyta</taxon>
        <taxon>Embryophyta</taxon>
        <taxon>Tracheophyta</taxon>
        <taxon>Spermatophyta</taxon>
        <taxon>Magnoliopsida</taxon>
        <taxon>eudicotyledons</taxon>
        <taxon>Gunneridae</taxon>
        <taxon>Pentapetalae</taxon>
        <taxon>asterids</taxon>
        <taxon>lamiids</taxon>
        <taxon>Solanales</taxon>
        <taxon>Convolvulaceae</taxon>
        <taxon>Cuscuteae</taxon>
        <taxon>Cuscuta</taxon>
        <taxon>Cuscuta subgen. Grammica</taxon>
        <taxon>Cuscuta sect. Cleistogrammica</taxon>
    </lineage>
</organism>
<evidence type="ECO:0000256" key="6">
    <source>
        <dbReference type="ARBA" id="ARBA00022692"/>
    </source>
</evidence>
<comment type="subcellular location">
    <subcellularLocation>
        <location evidence="1">Cell membrane</location>
        <topology evidence="1">Single-pass type I membrane protein</topology>
    </subcellularLocation>
</comment>
<gene>
    <name evidence="25" type="ORF">DM860_002076</name>
</gene>
<dbReference type="Pfam" id="PF07714">
    <property type="entry name" value="PK_Tyr_Ser-Thr"/>
    <property type="match status" value="1"/>
</dbReference>
<evidence type="ECO:0000256" key="3">
    <source>
        <dbReference type="ARBA" id="ARBA00022527"/>
    </source>
</evidence>
<dbReference type="GO" id="GO:0106310">
    <property type="term" value="F:protein serine kinase activity"/>
    <property type="evidence" value="ECO:0007669"/>
    <property type="project" value="RHEA"/>
</dbReference>
<dbReference type="CDD" id="cd01098">
    <property type="entry name" value="PAN_AP_plant"/>
    <property type="match status" value="1"/>
</dbReference>
<evidence type="ECO:0000256" key="1">
    <source>
        <dbReference type="ARBA" id="ARBA00004251"/>
    </source>
</evidence>
<evidence type="ECO:0000256" key="11">
    <source>
        <dbReference type="ARBA" id="ARBA00022840"/>
    </source>
</evidence>
<keyword evidence="3 19" id="KW-0723">Serine/threonine-protein kinase</keyword>
<reference evidence="25 26" key="1">
    <citation type="submission" date="2018-06" db="EMBL/GenBank/DDBJ databases">
        <title>The Genome of Cuscuta australis (Dodder) Provides Insight into the Evolution of Plant Parasitism.</title>
        <authorList>
            <person name="Liu H."/>
        </authorList>
    </citation>
    <scope>NUCLEOTIDE SEQUENCE [LARGE SCALE GENOMIC DNA]</scope>
    <source>
        <strain evidence="26">cv. Yunnan</strain>
        <tissue evidence="25">Vines</tissue>
    </source>
</reference>
<evidence type="ECO:0000256" key="16">
    <source>
        <dbReference type="ARBA" id="ARBA00023180"/>
    </source>
</evidence>
<dbReference type="PANTHER" id="PTHR27002:SF981">
    <property type="entry name" value="NON-SPECIFIC SERINE_THREONINE PROTEIN KINASE"/>
    <property type="match status" value="1"/>
</dbReference>
<dbReference type="InterPro" id="IPR024171">
    <property type="entry name" value="SRK-like_kinase"/>
</dbReference>
<evidence type="ECO:0000259" key="24">
    <source>
        <dbReference type="PROSITE" id="PS50948"/>
    </source>
</evidence>
<dbReference type="Proteomes" id="UP000249390">
    <property type="component" value="Unassembled WGS sequence"/>
</dbReference>
<dbReference type="SUPFAM" id="SSF56112">
    <property type="entry name" value="Protein kinase-like (PK-like)"/>
    <property type="match status" value="1"/>
</dbReference>
<evidence type="ECO:0000256" key="20">
    <source>
        <dbReference type="SAM" id="MobiDB-lite"/>
    </source>
</evidence>
<dbReference type="InterPro" id="IPR003609">
    <property type="entry name" value="Pan_app"/>
</dbReference>
<feature type="transmembrane region" description="Helical" evidence="21">
    <location>
        <begin position="456"/>
        <end position="476"/>
    </location>
</feature>
<feature type="domain" description="Protein kinase" evidence="22">
    <location>
        <begin position="519"/>
        <end position="801"/>
    </location>
</feature>
<dbReference type="InterPro" id="IPR000719">
    <property type="entry name" value="Prot_kinase_dom"/>
</dbReference>
<keyword evidence="12 21" id="KW-1133">Transmembrane helix</keyword>
<dbReference type="PROSITE" id="PS50927">
    <property type="entry name" value="BULB_LECTIN"/>
    <property type="match status" value="1"/>
</dbReference>
<evidence type="ECO:0000313" key="25">
    <source>
        <dbReference type="EMBL" id="RAL49785.1"/>
    </source>
</evidence>
<comment type="catalytic activity">
    <reaction evidence="18 19">
        <text>L-seryl-[protein] + ATP = O-phospho-L-seryl-[protein] + ADP + H(+)</text>
        <dbReference type="Rhea" id="RHEA:17989"/>
        <dbReference type="Rhea" id="RHEA-COMP:9863"/>
        <dbReference type="Rhea" id="RHEA-COMP:11604"/>
        <dbReference type="ChEBI" id="CHEBI:15378"/>
        <dbReference type="ChEBI" id="CHEBI:29999"/>
        <dbReference type="ChEBI" id="CHEBI:30616"/>
        <dbReference type="ChEBI" id="CHEBI:83421"/>
        <dbReference type="ChEBI" id="CHEBI:456216"/>
        <dbReference type="EC" id="2.7.11.1"/>
    </reaction>
</comment>
<dbReference type="GO" id="GO:0004674">
    <property type="term" value="F:protein serine/threonine kinase activity"/>
    <property type="evidence" value="ECO:0007669"/>
    <property type="project" value="UniProtKB-KW"/>
</dbReference>
<keyword evidence="4" id="KW-0245">EGF-like domain</keyword>
<dbReference type="Gene3D" id="2.90.10.10">
    <property type="entry name" value="Bulb-type lectin domain"/>
    <property type="match status" value="1"/>
</dbReference>
<evidence type="ECO:0000256" key="13">
    <source>
        <dbReference type="ARBA" id="ARBA00023136"/>
    </source>
</evidence>
<dbReference type="Pfam" id="PF00954">
    <property type="entry name" value="S_locus_glycop"/>
    <property type="match status" value="1"/>
</dbReference>
<dbReference type="Pfam" id="PF01453">
    <property type="entry name" value="B_lectin"/>
    <property type="match status" value="1"/>
</dbReference>
<evidence type="ECO:0000256" key="18">
    <source>
        <dbReference type="ARBA" id="ARBA00048679"/>
    </source>
</evidence>
<dbReference type="FunFam" id="2.90.10.10:FF:000005">
    <property type="entry name" value="G-type lectin S-receptor-like serine/threonine-protein kinase"/>
    <property type="match status" value="1"/>
</dbReference>
<comment type="catalytic activity">
    <reaction evidence="17 19">
        <text>L-threonyl-[protein] + ATP = O-phospho-L-threonyl-[protein] + ADP + H(+)</text>
        <dbReference type="Rhea" id="RHEA:46608"/>
        <dbReference type="Rhea" id="RHEA-COMP:11060"/>
        <dbReference type="Rhea" id="RHEA-COMP:11605"/>
        <dbReference type="ChEBI" id="CHEBI:15378"/>
        <dbReference type="ChEBI" id="CHEBI:30013"/>
        <dbReference type="ChEBI" id="CHEBI:30616"/>
        <dbReference type="ChEBI" id="CHEBI:61977"/>
        <dbReference type="ChEBI" id="CHEBI:456216"/>
        <dbReference type="EC" id="2.7.11.1"/>
    </reaction>
</comment>
<dbReference type="Gene3D" id="3.50.4.10">
    <property type="entry name" value="Hepatocyte Growth Factor"/>
    <property type="match status" value="1"/>
</dbReference>
<dbReference type="Pfam" id="PF11883">
    <property type="entry name" value="DUF3403"/>
    <property type="match status" value="1"/>
</dbReference>
<feature type="region of interest" description="Disordered" evidence="20">
    <location>
        <begin position="809"/>
        <end position="831"/>
    </location>
</feature>
<dbReference type="InterPro" id="IPR011009">
    <property type="entry name" value="Kinase-like_dom_sf"/>
</dbReference>
<dbReference type="SMART" id="SM00108">
    <property type="entry name" value="B_lectin"/>
    <property type="match status" value="1"/>
</dbReference>
<evidence type="ECO:0000256" key="19">
    <source>
        <dbReference type="PIRNR" id="PIRNR000641"/>
    </source>
</evidence>
<protein>
    <recommendedName>
        <fullName evidence="19">Receptor-like serine/threonine-protein kinase</fullName>
        <ecNumber evidence="19">2.7.11.1</ecNumber>
    </recommendedName>
</protein>
<evidence type="ECO:0000259" key="23">
    <source>
        <dbReference type="PROSITE" id="PS50927"/>
    </source>
</evidence>
<dbReference type="PANTHER" id="PTHR27002">
    <property type="entry name" value="RECEPTOR-LIKE SERINE/THREONINE-PROTEIN KINASE SD1-8"/>
    <property type="match status" value="1"/>
</dbReference>
<dbReference type="FunFam" id="1.10.510.10:FF:000060">
    <property type="entry name" value="G-type lectin S-receptor-like serine/threonine-protein kinase"/>
    <property type="match status" value="1"/>
</dbReference>
<evidence type="ECO:0000313" key="26">
    <source>
        <dbReference type="Proteomes" id="UP000249390"/>
    </source>
</evidence>
<sequence length="831" mass="93504">MAGVIEKTSMALVFMYMLQLCYFFLFAAASGDAITTSKPLRYGEVVVSKGGKFALGFFTPGKSRLYYVGIWFHNLPKTVVWVANRDNPMNDTSGFLYLNEADGNLVLRQNSTNTLIWSTDISVTGNYTAMAQLTDIGNLVMIGNESPTTVLWQSFDHPTDTFLPYSKLGFNKRNGQNWMLQSWKTEDDPATGSISLRFNTSGRTQVFLYNKNVPLWRVGYFFSGEKDVGSPSMRRQISYGFNLSVTEDDNEVQTSYHLANANAIFRVGVVPAGYMQAYKWDYTLKEWKIYGSYPQLNCESYGTCGANSNCDSVNYAYNKCFCLPGLEPRNSTQWQNNNDASAGCARKKGRPSMCRNGEGFIRVESVKIPDTSTVTVQKELSMEECQKVCLRNCSCNAYAVADVTNGTRECLTWHGTLMDTQVSNKDVHDLYVRVDAIDLANYARRSKRELTKAGKVGILTACVTLITLIIAFFVYCKRRKAKQELELNSPRKEEDGESRTQPSLPFFKIKTIMSATNHFSDENQLGQGGFGPVYKGTLVNGQKIAVKRLSQGSGQGTLEFKNEIKLIAKLQHRNLVKLLGYCIHKEERMLIYEYLPNKSLNFFLFERNQRMSLDWNTRFHIVSGIARGLLYLHQDSRLKIIHRDLKASNILLDATMNPKISDFGMARIFGEDQIQARTRRIVGTYGYMSPEYAMVGQYSTKSDVFSFGILLLEIISGKRNTGGQASANLIGRVWELWREGKALETVDSRLGESYPIDLALRCIQVGLLCVQESALYRPSMLQVIFMLGNEVSLPSPRKPAFLFNSDIENSDSSADRDPSVNDVSNTTISAR</sequence>
<keyword evidence="10 19" id="KW-0418">Kinase</keyword>
<dbReference type="GO" id="GO:0048544">
    <property type="term" value="P:recognition of pollen"/>
    <property type="evidence" value="ECO:0007669"/>
    <property type="project" value="InterPro"/>
</dbReference>
<dbReference type="Gene3D" id="1.10.510.10">
    <property type="entry name" value="Transferase(Phosphotransferase) domain 1"/>
    <property type="match status" value="1"/>
</dbReference>
<dbReference type="CDD" id="cd00028">
    <property type="entry name" value="B_lectin"/>
    <property type="match status" value="1"/>
</dbReference>
<dbReference type="InterPro" id="IPR001480">
    <property type="entry name" value="Bulb-type_lectin_dom"/>
</dbReference>
<feature type="domain" description="Bulb-type lectin" evidence="23">
    <location>
        <begin position="31"/>
        <end position="154"/>
    </location>
</feature>
<evidence type="ECO:0000256" key="2">
    <source>
        <dbReference type="ARBA" id="ARBA00022475"/>
    </source>
</evidence>
<keyword evidence="8" id="KW-0430">Lectin</keyword>
<keyword evidence="13 21" id="KW-0472">Membrane</keyword>
<dbReference type="SMART" id="SM00220">
    <property type="entry name" value="S_TKc"/>
    <property type="match status" value="1"/>
</dbReference>
<evidence type="ECO:0000256" key="21">
    <source>
        <dbReference type="SAM" id="Phobius"/>
    </source>
</evidence>
<feature type="domain" description="Apple" evidence="24">
    <location>
        <begin position="354"/>
        <end position="435"/>
    </location>
</feature>
<dbReference type="GO" id="GO:0005524">
    <property type="term" value="F:ATP binding"/>
    <property type="evidence" value="ECO:0007669"/>
    <property type="project" value="UniProtKB-KW"/>
</dbReference>
<keyword evidence="2" id="KW-1003">Cell membrane</keyword>
<dbReference type="InterPro" id="IPR008271">
    <property type="entry name" value="Ser/Thr_kinase_AS"/>
</dbReference>
<dbReference type="CDD" id="cd14066">
    <property type="entry name" value="STKc_IRAK"/>
    <property type="match status" value="1"/>
</dbReference>
<keyword evidence="5 19" id="KW-0808">Transferase</keyword>
<evidence type="ECO:0000259" key="22">
    <source>
        <dbReference type="PROSITE" id="PS50011"/>
    </source>
</evidence>
<evidence type="ECO:0000256" key="15">
    <source>
        <dbReference type="ARBA" id="ARBA00023170"/>
    </source>
</evidence>
<dbReference type="InterPro" id="IPR036426">
    <property type="entry name" value="Bulb-type_lectin_dom_sf"/>
</dbReference>
<evidence type="ECO:0000256" key="9">
    <source>
        <dbReference type="ARBA" id="ARBA00022741"/>
    </source>
</evidence>
<keyword evidence="15" id="KW-0675">Receptor</keyword>
<dbReference type="GO" id="GO:0030246">
    <property type="term" value="F:carbohydrate binding"/>
    <property type="evidence" value="ECO:0007669"/>
    <property type="project" value="UniProtKB-KW"/>
</dbReference>